<keyword evidence="3" id="KW-1185">Reference proteome</keyword>
<dbReference type="RefSeq" id="WP_111377793.1">
    <property type="nucleotide sequence ID" value="NZ_CP043612.1"/>
</dbReference>
<dbReference type="OrthoDB" id="1427742at2"/>
<dbReference type="AlphaFoldDB" id="A0A521ADY5"/>
<evidence type="ECO:0000256" key="1">
    <source>
        <dbReference type="SAM" id="Phobius"/>
    </source>
</evidence>
<gene>
    <name evidence="2" type="ORF">SAMN06265220_10146</name>
</gene>
<accession>A0A521ADY5</accession>
<organism evidence="2 3">
    <name type="scientific">Flavobacterium nitrogenifigens</name>
    <dbReference type="NCBI Taxonomy" id="1617283"/>
    <lineage>
        <taxon>Bacteria</taxon>
        <taxon>Pseudomonadati</taxon>
        <taxon>Bacteroidota</taxon>
        <taxon>Flavobacteriia</taxon>
        <taxon>Flavobacteriales</taxon>
        <taxon>Flavobacteriaceae</taxon>
        <taxon>Flavobacterium</taxon>
    </lineage>
</organism>
<keyword evidence="1" id="KW-1133">Transmembrane helix</keyword>
<name>A0A521ADY5_9FLAO</name>
<reference evidence="2 3" key="1">
    <citation type="submission" date="2017-05" db="EMBL/GenBank/DDBJ databases">
        <authorList>
            <person name="Varghese N."/>
            <person name="Submissions S."/>
        </authorList>
    </citation>
    <scope>NUCLEOTIDE SEQUENCE [LARGE SCALE GENOMIC DNA]</scope>
    <source>
        <strain evidence="2 3">DSM 29982</strain>
    </source>
</reference>
<sequence>MTKPITTIIHDTIVIRDTIYKTLSTTKIDKADIYKDILENQTETYNTILVVFLGIIALFAGATYLYNTKIAKSEMIKHADEIFNKEKDVILSKIKEDFEEEMNMMKGDNARLYAVNSNGTEGHKIATSLHWWCLCIDYYRLAKNGAAVRFAVENAIVMGNKSLTKRVECKEKLLQIVPNIETLITIFDKLPDELSDEKKELKKIITDIFSTTTKS</sequence>
<feature type="transmembrane region" description="Helical" evidence="1">
    <location>
        <begin position="48"/>
        <end position="67"/>
    </location>
</feature>
<dbReference type="EMBL" id="FXTQ01000001">
    <property type="protein sequence ID" value="SMO32986.1"/>
    <property type="molecule type" value="Genomic_DNA"/>
</dbReference>
<keyword evidence="1" id="KW-0812">Transmembrane</keyword>
<evidence type="ECO:0000313" key="2">
    <source>
        <dbReference type="EMBL" id="SMO32986.1"/>
    </source>
</evidence>
<evidence type="ECO:0000313" key="3">
    <source>
        <dbReference type="Proteomes" id="UP000319267"/>
    </source>
</evidence>
<protein>
    <submittedName>
        <fullName evidence="2">Uncharacterized protein</fullName>
    </submittedName>
</protein>
<dbReference type="Proteomes" id="UP000319267">
    <property type="component" value="Unassembled WGS sequence"/>
</dbReference>
<keyword evidence="1" id="KW-0472">Membrane</keyword>
<proteinExistence type="predicted"/>